<proteinExistence type="predicted"/>
<comment type="caution">
    <text evidence="5">Lacks conserved residue(s) required for the propagation of feature annotation.</text>
</comment>
<dbReference type="Gene3D" id="2.130.10.10">
    <property type="entry name" value="YVTN repeat-like/Quinoprotein amine dehydrogenase"/>
    <property type="match status" value="2"/>
</dbReference>
<evidence type="ECO:0000256" key="5">
    <source>
        <dbReference type="PROSITE-ProRule" id="PRU00169"/>
    </source>
</evidence>
<dbReference type="GO" id="GO:0043565">
    <property type="term" value="F:sequence-specific DNA binding"/>
    <property type="evidence" value="ECO:0007669"/>
    <property type="project" value="InterPro"/>
</dbReference>
<evidence type="ECO:0000256" key="1">
    <source>
        <dbReference type="ARBA" id="ARBA00022553"/>
    </source>
</evidence>
<dbReference type="InterPro" id="IPR001789">
    <property type="entry name" value="Sig_transdc_resp-reg_receiver"/>
</dbReference>
<dbReference type="Gene3D" id="2.60.40.10">
    <property type="entry name" value="Immunoglobulins"/>
    <property type="match status" value="1"/>
</dbReference>
<dbReference type="Pfam" id="PF02518">
    <property type="entry name" value="HATPase_c"/>
    <property type="match status" value="1"/>
</dbReference>
<dbReference type="InterPro" id="IPR018060">
    <property type="entry name" value="HTH_AraC"/>
</dbReference>
<dbReference type="Gene3D" id="3.30.565.10">
    <property type="entry name" value="Histidine kinase-like ATPase, C-terminal domain"/>
    <property type="match status" value="1"/>
</dbReference>
<feature type="domain" description="Response regulatory" evidence="8">
    <location>
        <begin position="1043"/>
        <end position="1156"/>
    </location>
</feature>
<dbReference type="SUPFAM" id="SSF63829">
    <property type="entry name" value="Calcium-dependent phosphotriesterase"/>
    <property type="match status" value="1"/>
</dbReference>
<keyword evidence="1" id="KW-0597">Phosphoprotein</keyword>
<dbReference type="PROSITE" id="PS00041">
    <property type="entry name" value="HTH_ARAC_FAMILY_1"/>
    <property type="match status" value="1"/>
</dbReference>
<dbReference type="GO" id="GO:0003700">
    <property type="term" value="F:DNA-binding transcription factor activity"/>
    <property type="evidence" value="ECO:0007669"/>
    <property type="project" value="InterPro"/>
</dbReference>
<evidence type="ECO:0000256" key="4">
    <source>
        <dbReference type="ARBA" id="ARBA00023163"/>
    </source>
</evidence>
<keyword evidence="10" id="KW-1185">Reference proteome</keyword>
<dbReference type="GO" id="GO:0000155">
    <property type="term" value="F:phosphorelay sensor kinase activity"/>
    <property type="evidence" value="ECO:0007669"/>
    <property type="project" value="TreeGrafter"/>
</dbReference>
<keyword evidence="6" id="KW-0472">Membrane</keyword>
<dbReference type="RefSeq" id="WP_156276762.1">
    <property type="nucleotide sequence ID" value="NZ_BAABGI010000001.1"/>
</dbReference>
<keyword evidence="3" id="KW-0238">DNA-binding</keyword>
<dbReference type="EMBL" id="VJVW01000004">
    <property type="protein sequence ID" value="MUP43058.1"/>
    <property type="molecule type" value="Genomic_DNA"/>
</dbReference>
<protein>
    <submittedName>
        <fullName evidence="9">Helix-turn-helix domain-containing protein</fullName>
    </submittedName>
</protein>
<dbReference type="PROSITE" id="PS50110">
    <property type="entry name" value="RESPONSE_REGULATORY"/>
    <property type="match status" value="1"/>
</dbReference>
<dbReference type="PANTHER" id="PTHR43547:SF2">
    <property type="entry name" value="HYBRID SIGNAL TRANSDUCTION HISTIDINE KINASE C"/>
    <property type="match status" value="1"/>
</dbReference>
<dbReference type="SMART" id="SM00448">
    <property type="entry name" value="REC"/>
    <property type="match status" value="1"/>
</dbReference>
<reference evidence="9 10" key="1">
    <citation type="submission" date="2019-07" db="EMBL/GenBank/DDBJ databases">
        <title>Gramella aestuarii sp. nov., isolated from a tidal flat, and emended description of Gramella echinicola.</title>
        <authorList>
            <person name="Liu L."/>
        </authorList>
    </citation>
    <scope>NUCLEOTIDE SEQUENCE [LARGE SCALE GENOMIC DNA]</scope>
    <source>
        <strain evidence="9 10">BS12</strain>
    </source>
</reference>
<feature type="domain" description="HTH araC/xylS-type" evidence="7">
    <location>
        <begin position="1188"/>
        <end position="1287"/>
    </location>
</feature>
<sequence length="1289" mass="145494">MGHFKFRVLFSVIILIGITGNLIGQNANSVKRIEAVEPFIKAEQVHIQQDQGDELWITTPMQVMRYNSIRIEDFNKFRGIPKEIGKVYKFTYTDSENKIWLAGNHGLAIYNASLDSFEFVSDITGNIYALKEDAGKQLWIAAENGIFKLNIDEKKKDFGISRFLSENTMAADIVIFNDQVIFGGPNGILTINRRSGKFSKIDMGYYQDLQISSMLALDNEVLIGTKERGLYRLHADLRKIEKLSSVPWEFSQNEITDLERFNDEVIIATKGAGVLRLNDRLAPVESNIDYPDNIYKLDLNSQNLLWMVASQGLYLQNFSGLAVKTLKNDETKYSSLSDDFVVAAKEDAEANIWFGTAKGLSIWNTTSNRWRHIKNLNYRHSFNKPDEITGLASTGEHMWVATANDGVYKINIHTLKRAHYSVDALNKTGIRSASTLFVDAKNNVWVGSEKAYLTRISPQDIIKEYPIRDVQAMAELGPKKIIVATGARVHSLDPYSGRITDLEKLNAGPEMLYYSMNDVKISHQGQGFFATKGAGLIIYDFESEELKNLTREDGLPSNNITSLDLDADNGFWLATDKGLAFYKTDNGKIEVYTELNGLSTNELTTEFARLKDGSLVLGSPRGVNIFIPKTMLAQKEFKPRLELRTLFLPKEKDKEKSSFNLRKKSEVNLDENSGFRISFAGISHLDPEGILYSWKMEGLEEDWSKPSGLTHANYANLPPGSYDFKVKARLGDSAWTEPESVRINVEAVAGTISSVYLFMGISVLAMIVIFVVVFVKRSRDADRAAREELREQLKKEFQQPVESAVKSLSKISATSEPGNTEDLQRFAARFDDLFNQILNFNYQGSVYEISRISLHSHILQMMNDIRPIYKMKDLEVVVNDHWGDAEFYFNIEMLDKIFYSLISGSTGYSVKKGKLIINVIGTSVDDLKVQITDNGRGIPENDIKVLEKKRSLNTGPAIRDKSGLRYILKAKELIAGTGGSFSYETEKNEGSTFTAVLKNKKDEYRKVPERAAAILKAQSLIPAKEPEQTPVSSEKPFHLGESKVLLIENDPEIREMLAGSIGKYCQIYQATSGEEGIEKAGMIFPDIIIATSLLPDMNAVQLSKMLKSNIGLNHINIFLVAEEDQVFDEIQLDETTEVISKPIDLNFLMLKINKILSWQKDIRDSYVKSHIAHSEVKFRSKKDEKFIVALNDLIIQNIKNENFTVHNLSAAVGMSSNTLFMKLKSIVNLSPQDFMEFTRLNYARDLMEHTDMNVMEIAYKSGFSSPKLFYSSFKKFFGYSLAESMEDKS</sequence>
<dbReference type="InterPro" id="IPR009057">
    <property type="entry name" value="Homeodomain-like_sf"/>
</dbReference>
<keyword evidence="2" id="KW-0805">Transcription regulation</keyword>
<dbReference type="PANTHER" id="PTHR43547">
    <property type="entry name" value="TWO-COMPONENT HISTIDINE KINASE"/>
    <property type="match status" value="1"/>
</dbReference>
<accession>A0A7K1LQL8</accession>
<dbReference type="InterPro" id="IPR003594">
    <property type="entry name" value="HATPase_dom"/>
</dbReference>
<dbReference type="InterPro" id="IPR036890">
    <property type="entry name" value="HATPase_C_sf"/>
</dbReference>
<evidence type="ECO:0000256" key="2">
    <source>
        <dbReference type="ARBA" id="ARBA00023015"/>
    </source>
</evidence>
<dbReference type="CDD" id="cd00075">
    <property type="entry name" value="HATPase"/>
    <property type="match status" value="1"/>
</dbReference>
<dbReference type="InterPro" id="IPR015943">
    <property type="entry name" value="WD40/YVTN_repeat-like_dom_sf"/>
</dbReference>
<dbReference type="InterPro" id="IPR011047">
    <property type="entry name" value="Quinoprotein_ADH-like_sf"/>
</dbReference>
<dbReference type="Proteomes" id="UP000460416">
    <property type="component" value="Unassembled WGS sequence"/>
</dbReference>
<keyword evidence="6" id="KW-0812">Transmembrane</keyword>
<evidence type="ECO:0000256" key="3">
    <source>
        <dbReference type="ARBA" id="ARBA00023125"/>
    </source>
</evidence>
<dbReference type="Pfam" id="PF07495">
    <property type="entry name" value="Y_Y_Y"/>
    <property type="match status" value="1"/>
</dbReference>
<organism evidence="9 10">
    <name type="scientific">Christiangramia aestuarii</name>
    <dbReference type="NCBI Taxonomy" id="1028746"/>
    <lineage>
        <taxon>Bacteria</taxon>
        <taxon>Pseudomonadati</taxon>
        <taxon>Bacteroidota</taxon>
        <taxon>Flavobacteriia</taxon>
        <taxon>Flavobacteriales</taxon>
        <taxon>Flavobacteriaceae</taxon>
        <taxon>Christiangramia</taxon>
    </lineage>
</organism>
<keyword evidence="6" id="KW-1133">Transmembrane helix</keyword>
<keyword evidence="4" id="KW-0804">Transcription</keyword>
<dbReference type="Pfam" id="PF12833">
    <property type="entry name" value="HTH_18"/>
    <property type="match status" value="1"/>
</dbReference>
<dbReference type="InterPro" id="IPR011123">
    <property type="entry name" value="Y_Y_Y"/>
</dbReference>
<dbReference type="SUPFAM" id="SSF46689">
    <property type="entry name" value="Homeodomain-like"/>
    <property type="match status" value="1"/>
</dbReference>
<dbReference type="SUPFAM" id="SSF52172">
    <property type="entry name" value="CheY-like"/>
    <property type="match status" value="1"/>
</dbReference>
<evidence type="ECO:0000259" key="7">
    <source>
        <dbReference type="PROSITE" id="PS01124"/>
    </source>
</evidence>
<dbReference type="InterPro" id="IPR013783">
    <property type="entry name" value="Ig-like_fold"/>
</dbReference>
<name>A0A7K1LQL8_9FLAO</name>
<gene>
    <name evidence="9" type="ORF">FLP08_10770</name>
</gene>
<evidence type="ECO:0000313" key="10">
    <source>
        <dbReference type="Proteomes" id="UP000460416"/>
    </source>
</evidence>
<evidence type="ECO:0000256" key="6">
    <source>
        <dbReference type="SAM" id="Phobius"/>
    </source>
</evidence>
<dbReference type="Gene3D" id="3.40.50.2300">
    <property type="match status" value="1"/>
</dbReference>
<dbReference type="SUPFAM" id="SSF55874">
    <property type="entry name" value="ATPase domain of HSP90 chaperone/DNA topoisomerase II/histidine kinase"/>
    <property type="match status" value="1"/>
</dbReference>
<dbReference type="InterPro" id="IPR011006">
    <property type="entry name" value="CheY-like_superfamily"/>
</dbReference>
<dbReference type="PROSITE" id="PS01124">
    <property type="entry name" value="HTH_ARAC_FAMILY_2"/>
    <property type="match status" value="1"/>
</dbReference>
<comment type="caution">
    <text evidence="9">The sequence shown here is derived from an EMBL/GenBank/DDBJ whole genome shotgun (WGS) entry which is preliminary data.</text>
</comment>
<feature type="transmembrane region" description="Helical" evidence="6">
    <location>
        <begin position="755"/>
        <end position="775"/>
    </location>
</feature>
<dbReference type="SMART" id="SM00342">
    <property type="entry name" value="HTH_ARAC"/>
    <property type="match status" value="1"/>
</dbReference>
<dbReference type="InterPro" id="IPR018062">
    <property type="entry name" value="HTH_AraC-typ_CS"/>
</dbReference>
<dbReference type="Gene3D" id="1.10.10.60">
    <property type="entry name" value="Homeodomain-like"/>
    <property type="match status" value="1"/>
</dbReference>
<evidence type="ECO:0000259" key="8">
    <source>
        <dbReference type="PROSITE" id="PS50110"/>
    </source>
</evidence>
<dbReference type="SUPFAM" id="SSF50998">
    <property type="entry name" value="Quinoprotein alcohol dehydrogenase-like"/>
    <property type="match status" value="1"/>
</dbReference>
<evidence type="ECO:0000313" key="9">
    <source>
        <dbReference type="EMBL" id="MUP43058.1"/>
    </source>
</evidence>